<dbReference type="Gene3D" id="1.10.230.10">
    <property type="entry name" value="Cytochrome P450-Terp, domain 2"/>
    <property type="match status" value="1"/>
</dbReference>
<keyword evidence="8" id="KW-0012">Acyltransferase</keyword>
<evidence type="ECO:0000256" key="3">
    <source>
        <dbReference type="ARBA" id="ARBA00022532"/>
    </source>
</evidence>
<sequence>MSEATPAAAGFKPKKSVALSGTAAGNTALCTVGRSGNDLHYRGYDILDVATSCEFEEIAYLLVHGKLPNVAELSAYKAKLKALRGLPAAVKAALEQLPPSAHPMDVMRTGVSVLGCVKPEKEDHNHPGARDIADKLMASLGSMLLYWYHYAYNGKRIEVETDDDSIGGHFLHLLHGEKPRQSWVRAMHTSLILYAEHEFNASTFTCRVIAGTGSDMYSAICGGIGALRGPKHGGANEVAFEIQKRYENPDEAEADIRARVERKEVIIGFGHPVYTVSDPRNKVIKEVARQLSAEQNNMKMFDIAERLETVMWDIKKMFPNLDWFSAVSYHMMGVPTDMFTPLFVIARTSGWSAHIIEQRIDGKIIRPSANYVGPEDRKFVPLKDRP</sequence>
<proteinExistence type="inferred from homology"/>
<dbReference type="InterPro" id="IPR016142">
    <property type="entry name" value="Citrate_synth-like_lrg_a-sub"/>
</dbReference>
<comment type="caution">
    <text evidence="8">The sequence shown here is derived from an EMBL/GenBank/DDBJ whole genome shotgun (WGS) entry which is preliminary data.</text>
</comment>
<gene>
    <name evidence="8" type="primary">prpC</name>
    <name evidence="8" type="ORF">ABSH63_09170</name>
</gene>
<dbReference type="InterPro" id="IPR024176">
    <property type="entry name" value="Citrate_synthase_bac-typ"/>
</dbReference>
<keyword evidence="9" id="KW-1185">Reference proteome</keyword>
<accession>A0ABV2AAC8</accession>
<dbReference type="PROSITE" id="PS00480">
    <property type="entry name" value="CITRATE_SYNTHASE"/>
    <property type="match status" value="1"/>
</dbReference>
<evidence type="ECO:0000313" key="8">
    <source>
        <dbReference type="EMBL" id="MES0874172.1"/>
    </source>
</evidence>
<dbReference type="PANTHER" id="PTHR11739">
    <property type="entry name" value="CITRATE SYNTHASE"/>
    <property type="match status" value="1"/>
</dbReference>
<dbReference type="Proteomes" id="UP001465331">
    <property type="component" value="Unassembled WGS sequence"/>
</dbReference>
<keyword evidence="3" id="KW-0816">Tricarboxylic acid cycle</keyword>
<dbReference type="NCBIfam" id="NF009006">
    <property type="entry name" value="PRK12351.1"/>
    <property type="match status" value="1"/>
</dbReference>
<dbReference type="Pfam" id="PF00285">
    <property type="entry name" value="Citrate_synt"/>
    <property type="match status" value="1"/>
</dbReference>
<reference evidence="8 9" key="1">
    <citation type="submission" date="2024-06" db="EMBL/GenBank/DDBJ databases">
        <authorList>
            <person name="Li Z."/>
            <person name="Jiang Y."/>
        </authorList>
    </citation>
    <scope>NUCLEOTIDE SEQUENCE [LARGE SCALE GENOMIC DNA]</scope>
    <source>
        <strain evidence="8 9">HSW-8</strain>
    </source>
</reference>
<name>A0ABV2AAC8_9GAMM</name>
<protein>
    <recommendedName>
        <fullName evidence="6">Citrate synthase</fullName>
    </recommendedName>
</protein>
<evidence type="ECO:0000256" key="2">
    <source>
        <dbReference type="ARBA" id="ARBA00010566"/>
    </source>
</evidence>
<comment type="similarity">
    <text evidence="2 6 7">Belongs to the citrate synthase family.</text>
</comment>
<dbReference type="Gene3D" id="1.10.580.10">
    <property type="entry name" value="Citrate Synthase, domain 1"/>
    <property type="match status" value="1"/>
</dbReference>
<keyword evidence="4 6" id="KW-0808">Transferase</keyword>
<dbReference type="GO" id="GO:0050440">
    <property type="term" value="F:2-methylcitrate synthase activity"/>
    <property type="evidence" value="ECO:0007669"/>
    <property type="project" value="UniProtKB-EC"/>
</dbReference>
<evidence type="ECO:0000256" key="5">
    <source>
        <dbReference type="ARBA" id="ARBA00049288"/>
    </source>
</evidence>
<dbReference type="PANTHER" id="PTHR11739:SF25">
    <property type="entry name" value="CITRATE SYNTHASE-RELATED PROTEIN DDB_G0287281"/>
    <property type="match status" value="1"/>
</dbReference>
<dbReference type="InterPro" id="IPR011278">
    <property type="entry name" value="2-MeCitrate/Citrate_synth_II"/>
</dbReference>
<organism evidence="8 9">
    <name type="scientific">Sinimarinibacterium thermocellulolyticum</name>
    <dbReference type="NCBI Taxonomy" id="3170016"/>
    <lineage>
        <taxon>Bacteria</taxon>
        <taxon>Pseudomonadati</taxon>
        <taxon>Pseudomonadota</taxon>
        <taxon>Gammaproteobacteria</taxon>
        <taxon>Nevskiales</taxon>
        <taxon>Nevskiaceae</taxon>
        <taxon>Sinimarinibacterium</taxon>
    </lineage>
</organism>
<dbReference type="SUPFAM" id="SSF48256">
    <property type="entry name" value="Citrate synthase"/>
    <property type="match status" value="1"/>
</dbReference>
<dbReference type="InterPro" id="IPR002020">
    <property type="entry name" value="Citrate_synthase"/>
</dbReference>
<evidence type="ECO:0000256" key="1">
    <source>
        <dbReference type="ARBA" id="ARBA00004751"/>
    </source>
</evidence>
<dbReference type="GO" id="GO:0036440">
    <property type="term" value="F:citrate synthase activity"/>
    <property type="evidence" value="ECO:0007669"/>
    <property type="project" value="UniProtKB-EC"/>
</dbReference>
<dbReference type="PRINTS" id="PR00143">
    <property type="entry name" value="CITRTSNTHASE"/>
</dbReference>
<evidence type="ECO:0000256" key="4">
    <source>
        <dbReference type="ARBA" id="ARBA00022679"/>
    </source>
</evidence>
<evidence type="ECO:0000313" key="9">
    <source>
        <dbReference type="Proteomes" id="UP001465331"/>
    </source>
</evidence>
<dbReference type="PIRSF" id="PIRSF001369">
    <property type="entry name" value="Citrate_synth"/>
    <property type="match status" value="1"/>
</dbReference>
<dbReference type="RefSeq" id="WP_352889195.1">
    <property type="nucleotide sequence ID" value="NZ_JBEPIJ010000009.1"/>
</dbReference>
<dbReference type="NCBIfam" id="TIGR01800">
    <property type="entry name" value="cit_synth_II"/>
    <property type="match status" value="1"/>
</dbReference>
<comment type="catalytic activity">
    <reaction evidence="5">
        <text>oxaloacetate + acetyl-CoA + H2O = citrate + CoA + H(+)</text>
        <dbReference type="Rhea" id="RHEA:16845"/>
        <dbReference type="ChEBI" id="CHEBI:15377"/>
        <dbReference type="ChEBI" id="CHEBI:15378"/>
        <dbReference type="ChEBI" id="CHEBI:16452"/>
        <dbReference type="ChEBI" id="CHEBI:16947"/>
        <dbReference type="ChEBI" id="CHEBI:57287"/>
        <dbReference type="ChEBI" id="CHEBI:57288"/>
        <dbReference type="EC" id="2.3.3.16"/>
    </reaction>
</comment>
<comment type="pathway">
    <text evidence="1">Carbohydrate metabolism; tricarboxylic acid cycle; isocitrate from oxaloacetate: step 1/2.</text>
</comment>
<dbReference type="EMBL" id="JBEPIJ010000009">
    <property type="protein sequence ID" value="MES0874172.1"/>
    <property type="molecule type" value="Genomic_DNA"/>
</dbReference>
<evidence type="ECO:0000256" key="7">
    <source>
        <dbReference type="RuleBase" id="RU003406"/>
    </source>
</evidence>
<dbReference type="InterPro" id="IPR019810">
    <property type="entry name" value="Citrate_synthase_AS"/>
</dbReference>
<evidence type="ECO:0000256" key="6">
    <source>
        <dbReference type="PIRNR" id="PIRNR001369"/>
    </source>
</evidence>
<dbReference type="CDD" id="cd06117">
    <property type="entry name" value="Ec2MCS_like_1"/>
    <property type="match status" value="1"/>
</dbReference>
<dbReference type="InterPro" id="IPR036969">
    <property type="entry name" value="Citrate_synthase_sf"/>
</dbReference>
<dbReference type="InterPro" id="IPR016143">
    <property type="entry name" value="Citrate_synth-like_sm_a-sub"/>
</dbReference>